<gene>
    <name evidence="1" type="ORF">MSG28_009790</name>
</gene>
<sequence length="269" mass="29131">MAAALSESAPGVVEVRSSPWRRGETTGAAPPRPPHNYCAQTAHTHTPNVGEERVMRAGIVAGRSRAPYTCTLVLPTCCNPVMLAENSFLRAEVTAHTQRQYFTETKKARPDGMPFINSQEIGLSAERVSKHIKLDNADNLHINCRRLSVLWTTRLVQMTAYPYQRFDIDGSAAASEIAVCVCGAHLAANSAPRSARDGHAAPAPPDRAAKKNRTSNSYSERRKARSNIAVDNSNASSAATEESVLRALQVAACARRRALFVTQPASPDK</sequence>
<organism evidence="1 2">
    <name type="scientific">Choristoneura fumiferana</name>
    <name type="common">Spruce budworm moth</name>
    <name type="synonym">Archips fumiferana</name>
    <dbReference type="NCBI Taxonomy" id="7141"/>
    <lineage>
        <taxon>Eukaryota</taxon>
        <taxon>Metazoa</taxon>
        <taxon>Ecdysozoa</taxon>
        <taxon>Arthropoda</taxon>
        <taxon>Hexapoda</taxon>
        <taxon>Insecta</taxon>
        <taxon>Pterygota</taxon>
        <taxon>Neoptera</taxon>
        <taxon>Endopterygota</taxon>
        <taxon>Lepidoptera</taxon>
        <taxon>Glossata</taxon>
        <taxon>Ditrysia</taxon>
        <taxon>Tortricoidea</taxon>
        <taxon>Tortricidae</taxon>
        <taxon>Tortricinae</taxon>
        <taxon>Choristoneura</taxon>
    </lineage>
</organism>
<name>A0ACC0JCQ2_CHOFU</name>
<accession>A0ACC0JCQ2</accession>
<reference evidence="1 2" key="1">
    <citation type="journal article" date="2022" name="Genome Biol. Evol.">
        <title>The Spruce Budworm Genome: Reconstructing the Evolutionary History of Antifreeze Proteins.</title>
        <authorList>
            <person name="Beliveau C."/>
            <person name="Gagne P."/>
            <person name="Picq S."/>
            <person name="Vernygora O."/>
            <person name="Keeling C.I."/>
            <person name="Pinkney K."/>
            <person name="Doucet D."/>
            <person name="Wen F."/>
            <person name="Johnston J.S."/>
            <person name="Maaroufi H."/>
            <person name="Boyle B."/>
            <person name="Laroche J."/>
            <person name="Dewar K."/>
            <person name="Juretic N."/>
            <person name="Blackburn G."/>
            <person name="Nisole A."/>
            <person name="Brunet B."/>
            <person name="Brandao M."/>
            <person name="Lumley L."/>
            <person name="Duan J."/>
            <person name="Quan G."/>
            <person name="Lucarotti C.J."/>
            <person name="Roe A.D."/>
            <person name="Sperling F.A.H."/>
            <person name="Levesque R.C."/>
            <person name="Cusson M."/>
        </authorList>
    </citation>
    <scope>NUCLEOTIDE SEQUENCE [LARGE SCALE GENOMIC DNA]</scope>
    <source>
        <strain evidence="1">Glfc:IPQL:Cfum</strain>
    </source>
</reference>
<dbReference type="Proteomes" id="UP001064048">
    <property type="component" value="Chromosome 16"/>
</dbReference>
<evidence type="ECO:0000313" key="2">
    <source>
        <dbReference type="Proteomes" id="UP001064048"/>
    </source>
</evidence>
<keyword evidence="2" id="KW-1185">Reference proteome</keyword>
<evidence type="ECO:0000313" key="1">
    <source>
        <dbReference type="EMBL" id="KAI8421846.1"/>
    </source>
</evidence>
<comment type="caution">
    <text evidence="1">The sequence shown here is derived from an EMBL/GenBank/DDBJ whole genome shotgun (WGS) entry which is preliminary data.</text>
</comment>
<dbReference type="EMBL" id="CM046116">
    <property type="protein sequence ID" value="KAI8421846.1"/>
    <property type="molecule type" value="Genomic_DNA"/>
</dbReference>
<proteinExistence type="predicted"/>
<protein>
    <submittedName>
        <fullName evidence="1">Uncharacterized protein</fullName>
    </submittedName>
</protein>